<dbReference type="AlphaFoldDB" id="A0AAN7HYZ3"/>
<sequence>MYLHIFLRLLGNRPLNLSKRLLAFEIVLTLVVIALWSTASGVIFARFNGTYTHTIGILDDFDTPNVEFSSCKRLNVSTLTTDVSFDLYASSRLSSKACGLANAMIIVGFITIIAWLATLVASIYALSEVNSFALGDLFIMQAPVHPYQDAKVQVIRKDYKYSDPVKNVQSITTAACTKNGAFVTTAEPEKVIIANEGETRKLHYTQQQHKQPQQQKQGERGFRKSVVVADNLQHHQPHELKPVNSIKSWNFDFSFEPVQIDLMLPSTSELIGTKKKKSNSTNPYRYP</sequence>
<dbReference type="GeneID" id="89947237"/>
<keyword evidence="1" id="KW-0472">Membrane</keyword>
<evidence type="ECO:0000313" key="2">
    <source>
        <dbReference type="EMBL" id="KAK4512827.1"/>
    </source>
</evidence>
<dbReference type="EMBL" id="JASEJX010000021">
    <property type="protein sequence ID" value="KAK4512827.1"/>
    <property type="molecule type" value="Genomic_DNA"/>
</dbReference>
<reference evidence="2 3" key="1">
    <citation type="submission" date="2022-11" db="EMBL/GenBank/DDBJ databases">
        <title>Mucor velutinosus strain NIH1002 WGS.</title>
        <authorList>
            <person name="Subramanian P."/>
            <person name="Mullikin J.C."/>
            <person name="Segre J.A."/>
            <person name="Zelazny A.M."/>
        </authorList>
    </citation>
    <scope>NUCLEOTIDE SEQUENCE [LARGE SCALE GENOMIC DNA]</scope>
    <source>
        <strain evidence="2 3">NIH1002</strain>
    </source>
</reference>
<comment type="caution">
    <text evidence="2">The sequence shown here is derived from an EMBL/GenBank/DDBJ whole genome shotgun (WGS) entry which is preliminary data.</text>
</comment>
<feature type="transmembrane region" description="Helical" evidence="1">
    <location>
        <begin position="100"/>
        <end position="126"/>
    </location>
</feature>
<evidence type="ECO:0000256" key="1">
    <source>
        <dbReference type="SAM" id="Phobius"/>
    </source>
</evidence>
<keyword evidence="3" id="KW-1185">Reference proteome</keyword>
<feature type="transmembrane region" description="Helical" evidence="1">
    <location>
        <begin position="21"/>
        <end position="44"/>
    </location>
</feature>
<gene>
    <name evidence="2" type="primary">GIR2</name>
    <name evidence="2" type="ORF">ATC70_003535</name>
</gene>
<name>A0AAN7HYZ3_9FUNG</name>
<keyword evidence="1" id="KW-1133">Transmembrane helix</keyword>
<proteinExistence type="predicted"/>
<keyword evidence="1" id="KW-0812">Transmembrane</keyword>
<evidence type="ECO:0000313" key="3">
    <source>
        <dbReference type="Proteomes" id="UP001304243"/>
    </source>
</evidence>
<dbReference type="Proteomes" id="UP001304243">
    <property type="component" value="Unassembled WGS sequence"/>
</dbReference>
<accession>A0AAN7HYZ3</accession>
<dbReference type="RefSeq" id="XP_064679493.1">
    <property type="nucleotide sequence ID" value="XM_064822893.1"/>
</dbReference>
<organism evidence="2 3">
    <name type="scientific">Mucor velutinosus</name>
    <dbReference type="NCBI Taxonomy" id="708070"/>
    <lineage>
        <taxon>Eukaryota</taxon>
        <taxon>Fungi</taxon>
        <taxon>Fungi incertae sedis</taxon>
        <taxon>Mucoromycota</taxon>
        <taxon>Mucoromycotina</taxon>
        <taxon>Mucoromycetes</taxon>
        <taxon>Mucorales</taxon>
        <taxon>Mucorineae</taxon>
        <taxon>Mucoraceae</taxon>
        <taxon>Mucor</taxon>
    </lineage>
</organism>
<protein>
    <submittedName>
        <fullName evidence="2">Protein gir2</fullName>
    </submittedName>
</protein>